<reference evidence="11 12" key="1">
    <citation type="submission" date="2023-12" db="EMBL/GenBank/DDBJ databases">
        <title>Whole-genome sequencing of halo(alkali)philic microorganisms from hypersaline lakes.</title>
        <authorList>
            <person name="Sorokin D.Y."/>
            <person name="Merkel A.Y."/>
            <person name="Messina E."/>
            <person name="Yakimov M."/>
        </authorList>
    </citation>
    <scope>NUCLEOTIDE SEQUENCE [LARGE SCALE GENOMIC DNA]</scope>
    <source>
        <strain evidence="11 12">AB-CW1</strain>
    </source>
</reference>
<dbReference type="EMBL" id="JAYGII010000022">
    <property type="protein sequence ID" value="MEA5446140.1"/>
    <property type="molecule type" value="Genomic_DNA"/>
</dbReference>
<dbReference type="InterPro" id="IPR005490">
    <property type="entry name" value="LD_TPept_cat_dom"/>
</dbReference>
<evidence type="ECO:0000256" key="1">
    <source>
        <dbReference type="ARBA" id="ARBA00004752"/>
    </source>
</evidence>
<dbReference type="PROSITE" id="PS52029">
    <property type="entry name" value="LD_TPASE"/>
    <property type="match status" value="1"/>
</dbReference>
<dbReference type="EC" id="2.-.-.-" evidence="11"/>
<comment type="pathway">
    <text evidence="1 9">Cell wall biogenesis; peptidoglycan biosynthesis.</text>
</comment>
<dbReference type="GO" id="GO:0071555">
    <property type="term" value="P:cell wall organization"/>
    <property type="evidence" value="ECO:0007669"/>
    <property type="project" value="UniProtKB-UniRule"/>
</dbReference>
<dbReference type="InterPro" id="IPR050979">
    <property type="entry name" value="LD-transpeptidase"/>
</dbReference>
<dbReference type="PANTHER" id="PTHR30582:SF24">
    <property type="entry name" value="L,D-TRANSPEPTIDASE ERFK_SRFK-RELATED"/>
    <property type="match status" value="1"/>
</dbReference>
<feature type="active site" description="Nucleophile" evidence="9">
    <location>
        <position position="133"/>
    </location>
</feature>
<keyword evidence="6 9" id="KW-0133">Cell shape</keyword>
<name>A0AAP6JFN2_9GAMM</name>
<dbReference type="GO" id="GO:0016757">
    <property type="term" value="F:glycosyltransferase activity"/>
    <property type="evidence" value="ECO:0007669"/>
    <property type="project" value="UniProtKB-KW"/>
</dbReference>
<dbReference type="Gene3D" id="2.40.440.10">
    <property type="entry name" value="L,D-transpeptidase catalytic domain-like"/>
    <property type="match status" value="1"/>
</dbReference>
<dbReference type="Proteomes" id="UP001302316">
    <property type="component" value="Unassembled WGS sequence"/>
</dbReference>
<feature type="active site" description="Proton donor/acceptor" evidence="9">
    <location>
        <position position="117"/>
    </location>
</feature>
<organism evidence="11 12">
    <name type="scientific">Natronospira elongata</name>
    <dbReference type="NCBI Taxonomy" id="3110268"/>
    <lineage>
        <taxon>Bacteria</taxon>
        <taxon>Pseudomonadati</taxon>
        <taxon>Pseudomonadota</taxon>
        <taxon>Gammaproteobacteria</taxon>
        <taxon>Natronospirales</taxon>
        <taxon>Natronospiraceae</taxon>
        <taxon>Natronospira</taxon>
    </lineage>
</organism>
<evidence type="ECO:0000256" key="5">
    <source>
        <dbReference type="ARBA" id="ARBA00022801"/>
    </source>
</evidence>
<comment type="caution">
    <text evidence="11">The sequence shown here is derived from an EMBL/GenBank/DDBJ whole genome shotgun (WGS) entry which is preliminary data.</text>
</comment>
<keyword evidence="3" id="KW-0328">Glycosyltransferase</keyword>
<dbReference type="InterPro" id="IPR038063">
    <property type="entry name" value="Transpep_catalytic_dom"/>
</dbReference>
<dbReference type="SUPFAM" id="SSF141523">
    <property type="entry name" value="L,D-transpeptidase catalytic domain-like"/>
    <property type="match status" value="1"/>
</dbReference>
<dbReference type="GO" id="GO:0018104">
    <property type="term" value="P:peptidoglycan-protein cross-linking"/>
    <property type="evidence" value="ECO:0007669"/>
    <property type="project" value="TreeGrafter"/>
</dbReference>
<keyword evidence="12" id="KW-1185">Reference proteome</keyword>
<dbReference type="GO" id="GO:0005576">
    <property type="term" value="C:extracellular region"/>
    <property type="evidence" value="ECO:0007669"/>
    <property type="project" value="TreeGrafter"/>
</dbReference>
<evidence type="ECO:0000256" key="9">
    <source>
        <dbReference type="PROSITE-ProRule" id="PRU01373"/>
    </source>
</evidence>
<dbReference type="PANTHER" id="PTHR30582">
    <property type="entry name" value="L,D-TRANSPEPTIDASE"/>
    <property type="match status" value="1"/>
</dbReference>
<evidence type="ECO:0000256" key="8">
    <source>
        <dbReference type="ARBA" id="ARBA00023316"/>
    </source>
</evidence>
<keyword evidence="4 11" id="KW-0808">Transferase</keyword>
<evidence type="ECO:0000256" key="2">
    <source>
        <dbReference type="ARBA" id="ARBA00005992"/>
    </source>
</evidence>
<keyword evidence="8 9" id="KW-0961">Cell wall biogenesis/degradation</keyword>
<dbReference type="GO" id="GO:0008360">
    <property type="term" value="P:regulation of cell shape"/>
    <property type="evidence" value="ECO:0007669"/>
    <property type="project" value="UniProtKB-UniRule"/>
</dbReference>
<sequence length="158" mass="17790">MWIEISIPEQRLRLMEGEHCLREWPVSTARNGPGEREGSGCTPRGWHVIRARIGEGMPLGTVFRGRRPTGEICDAALFESDPARDWILTRILWLSGTEPGVNRLGVVDSMRRFIYIHGCPDAFPMGVPRSAGCIRMRNEAVVELFDRVPVGTRVHIRG</sequence>
<comment type="similarity">
    <text evidence="2">Belongs to the YkuD family.</text>
</comment>
<evidence type="ECO:0000313" key="12">
    <source>
        <dbReference type="Proteomes" id="UP001302316"/>
    </source>
</evidence>
<keyword evidence="5" id="KW-0378">Hydrolase</keyword>
<evidence type="ECO:0000259" key="10">
    <source>
        <dbReference type="PROSITE" id="PS52029"/>
    </source>
</evidence>
<proteinExistence type="inferred from homology"/>
<evidence type="ECO:0000256" key="6">
    <source>
        <dbReference type="ARBA" id="ARBA00022960"/>
    </source>
</evidence>
<feature type="domain" description="L,D-TPase catalytic" evidence="10">
    <location>
        <begin position="1"/>
        <end position="157"/>
    </location>
</feature>
<evidence type="ECO:0000256" key="4">
    <source>
        <dbReference type="ARBA" id="ARBA00022679"/>
    </source>
</evidence>
<gene>
    <name evidence="11" type="ORF">VCB98_09945</name>
</gene>
<keyword evidence="7 9" id="KW-0573">Peptidoglycan synthesis</keyword>
<dbReference type="RefSeq" id="WP_346052183.1">
    <property type="nucleotide sequence ID" value="NZ_JAYGII010000022.1"/>
</dbReference>
<dbReference type="Pfam" id="PF03734">
    <property type="entry name" value="YkuD"/>
    <property type="match status" value="1"/>
</dbReference>
<dbReference type="GO" id="GO:0071972">
    <property type="term" value="F:peptidoglycan L,D-transpeptidase activity"/>
    <property type="evidence" value="ECO:0007669"/>
    <property type="project" value="TreeGrafter"/>
</dbReference>
<evidence type="ECO:0000313" key="11">
    <source>
        <dbReference type="EMBL" id="MEA5446140.1"/>
    </source>
</evidence>
<evidence type="ECO:0000256" key="7">
    <source>
        <dbReference type="ARBA" id="ARBA00022984"/>
    </source>
</evidence>
<dbReference type="CDD" id="cd16913">
    <property type="entry name" value="YkuD_like"/>
    <property type="match status" value="1"/>
</dbReference>
<accession>A0AAP6JFN2</accession>
<protein>
    <submittedName>
        <fullName evidence="11">L,D-transpeptidase</fullName>
        <ecNumber evidence="11">2.-.-.-</ecNumber>
    </submittedName>
</protein>
<evidence type="ECO:0000256" key="3">
    <source>
        <dbReference type="ARBA" id="ARBA00022676"/>
    </source>
</evidence>
<dbReference type="AlphaFoldDB" id="A0AAP6JFN2"/>